<accession>A2F3R3</accession>
<dbReference type="GO" id="GO:0005524">
    <property type="term" value="F:ATP binding"/>
    <property type="evidence" value="ECO:0007669"/>
    <property type="project" value="UniProtKB-KW"/>
</dbReference>
<dbReference type="AlphaFoldDB" id="A2F3R3"/>
<keyword evidence="2" id="KW-0547">Nucleotide-binding</keyword>
<dbReference type="PANTHER" id="PTHR12241:SF154">
    <property type="entry name" value="TUBULIN POLYGLUTAMYLASE TTLL11"/>
    <property type="match status" value="1"/>
</dbReference>
<dbReference type="GO" id="GO:0000226">
    <property type="term" value="P:microtubule cytoskeleton organization"/>
    <property type="evidence" value="ECO:0000318"/>
    <property type="project" value="GO_Central"/>
</dbReference>
<evidence type="ECO:0000256" key="2">
    <source>
        <dbReference type="ARBA" id="ARBA00022741"/>
    </source>
</evidence>
<keyword evidence="1" id="KW-0436">Ligase</keyword>
<dbReference type="GO" id="GO:0036064">
    <property type="term" value="C:ciliary basal body"/>
    <property type="evidence" value="ECO:0000318"/>
    <property type="project" value="GO_Central"/>
</dbReference>
<dbReference type="PROSITE" id="PS51221">
    <property type="entry name" value="TTL"/>
    <property type="match status" value="1"/>
</dbReference>
<proteinExistence type="predicted"/>
<gene>
    <name evidence="4" type="ORF">TVAG_084720</name>
</gene>
<dbReference type="SMR" id="A2F3R3"/>
<dbReference type="Pfam" id="PF03133">
    <property type="entry name" value="TTL"/>
    <property type="match status" value="1"/>
</dbReference>
<sequence length="402" mass="46852">MSHIRARVNAKLSSIVLDALREAGLPYSFTDSNAMVNWVEPSYNFLNKSLASRSLYAVTNQITGIGILYSGSVFSRLYQKFSRILPDIYDYLPPTYVLPYQNMDFMKKIKKNGRDKFIYRSDPKNNEPGQILFNPPDYIIMSDDSAIGQKKINSISIDCQEIKISAFVLIASVSPLAIFVYRDGIVHYCNTNEELYNDTIDKNSRFQPLSELFERIENEYSIKEAKLWDNLHRIVVSSILLCYPYFKPYNTESYPYSHNFQLLQFDFLMDTNWKFYLNKIEPVISSSHINIQEYLLKVKFVRDGILAALPIPEIQHIFDSRRNWWKKTDAKTTGTTDISYGETIWLEFIQNNPQIENYQAQFLKSDKKYANFKLAYPSNKNKEKYSNILQTIASVPLEIIKK</sequence>
<dbReference type="STRING" id="5722.A2F3R3"/>
<dbReference type="RefSeq" id="XP_001313364.1">
    <property type="nucleotide sequence ID" value="XM_001313363.1"/>
</dbReference>
<dbReference type="eggNOG" id="KOG2157">
    <property type="taxonomic scope" value="Eukaryota"/>
</dbReference>
<evidence type="ECO:0000256" key="1">
    <source>
        <dbReference type="ARBA" id="ARBA00022598"/>
    </source>
</evidence>
<dbReference type="VEuPathDB" id="TrichDB:TVAGG3_1040020"/>
<dbReference type="GO" id="GO:0015631">
    <property type="term" value="F:tubulin binding"/>
    <property type="evidence" value="ECO:0000318"/>
    <property type="project" value="GO_Central"/>
</dbReference>
<dbReference type="PANTHER" id="PTHR12241">
    <property type="entry name" value="TUBULIN POLYGLUTAMYLASE"/>
    <property type="match status" value="1"/>
</dbReference>
<dbReference type="InterPro" id="IPR004344">
    <property type="entry name" value="TTL/TTLL_fam"/>
</dbReference>
<dbReference type="InParanoid" id="A2F3R3"/>
<evidence type="ECO:0000313" key="4">
    <source>
        <dbReference type="EMBL" id="EAY00435.1"/>
    </source>
</evidence>
<keyword evidence="5" id="KW-1185">Reference proteome</keyword>
<evidence type="ECO:0000313" key="5">
    <source>
        <dbReference type="Proteomes" id="UP000001542"/>
    </source>
</evidence>
<dbReference type="OrthoDB" id="202825at2759"/>
<reference evidence="4" key="2">
    <citation type="journal article" date="2007" name="Science">
        <title>Draft genome sequence of the sexually transmitted pathogen Trichomonas vaginalis.</title>
        <authorList>
            <person name="Carlton J.M."/>
            <person name="Hirt R.P."/>
            <person name="Silva J.C."/>
            <person name="Delcher A.L."/>
            <person name="Schatz M."/>
            <person name="Zhao Q."/>
            <person name="Wortman J.R."/>
            <person name="Bidwell S.L."/>
            <person name="Alsmark U.C.M."/>
            <person name="Besteiro S."/>
            <person name="Sicheritz-Ponten T."/>
            <person name="Noel C.J."/>
            <person name="Dacks J.B."/>
            <person name="Foster P.G."/>
            <person name="Simillion C."/>
            <person name="Van de Peer Y."/>
            <person name="Miranda-Saavedra D."/>
            <person name="Barton G.J."/>
            <person name="Westrop G.D."/>
            <person name="Mueller S."/>
            <person name="Dessi D."/>
            <person name="Fiori P.L."/>
            <person name="Ren Q."/>
            <person name="Paulsen I."/>
            <person name="Zhang H."/>
            <person name="Bastida-Corcuera F.D."/>
            <person name="Simoes-Barbosa A."/>
            <person name="Brown M.T."/>
            <person name="Hayes R.D."/>
            <person name="Mukherjee M."/>
            <person name="Okumura C.Y."/>
            <person name="Schneider R."/>
            <person name="Smith A.J."/>
            <person name="Vanacova S."/>
            <person name="Villalvazo M."/>
            <person name="Haas B.J."/>
            <person name="Pertea M."/>
            <person name="Feldblyum T.V."/>
            <person name="Utterback T.R."/>
            <person name="Shu C.L."/>
            <person name="Osoegawa K."/>
            <person name="de Jong P.J."/>
            <person name="Hrdy I."/>
            <person name="Horvathova L."/>
            <person name="Zubacova Z."/>
            <person name="Dolezal P."/>
            <person name="Malik S.B."/>
            <person name="Logsdon J.M. Jr."/>
            <person name="Henze K."/>
            <person name="Gupta A."/>
            <person name="Wang C.C."/>
            <person name="Dunne R.L."/>
            <person name="Upcroft J.A."/>
            <person name="Upcroft P."/>
            <person name="White O."/>
            <person name="Salzberg S.L."/>
            <person name="Tang P."/>
            <person name="Chiu C.-H."/>
            <person name="Lee Y.-S."/>
            <person name="Embley T.M."/>
            <person name="Coombs G.H."/>
            <person name="Mottram J.C."/>
            <person name="Tachezy J."/>
            <person name="Fraser-Liggett C.M."/>
            <person name="Johnson P.J."/>
        </authorList>
    </citation>
    <scope>NUCLEOTIDE SEQUENCE [LARGE SCALE GENOMIC DNA]</scope>
    <source>
        <strain evidence="4">G3</strain>
    </source>
</reference>
<evidence type="ECO:0000256" key="3">
    <source>
        <dbReference type="ARBA" id="ARBA00022840"/>
    </source>
</evidence>
<reference evidence="4" key="1">
    <citation type="submission" date="2006-10" db="EMBL/GenBank/DDBJ databases">
        <authorList>
            <person name="Amadeo P."/>
            <person name="Zhao Q."/>
            <person name="Wortman J."/>
            <person name="Fraser-Liggett C."/>
            <person name="Carlton J."/>
        </authorList>
    </citation>
    <scope>NUCLEOTIDE SEQUENCE</scope>
    <source>
        <strain evidence="4">G3</strain>
    </source>
</reference>
<organism evidence="4 5">
    <name type="scientific">Trichomonas vaginalis (strain ATCC PRA-98 / G3)</name>
    <dbReference type="NCBI Taxonomy" id="412133"/>
    <lineage>
        <taxon>Eukaryota</taxon>
        <taxon>Metamonada</taxon>
        <taxon>Parabasalia</taxon>
        <taxon>Trichomonadida</taxon>
        <taxon>Trichomonadidae</taxon>
        <taxon>Trichomonas</taxon>
    </lineage>
</organism>
<protein>
    <submittedName>
        <fullName evidence="4">Uncharacterized protein</fullName>
    </submittedName>
</protein>
<name>A2F3R3_TRIV3</name>
<dbReference type="GO" id="GO:0070740">
    <property type="term" value="F:tubulin-glutamic acid ligase activity"/>
    <property type="evidence" value="ECO:0000318"/>
    <property type="project" value="GO_Central"/>
</dbReference>
<dbReference type="Proteomes" id="UP000001542">
    <property type="component" value="Unassembled WGS sequence"/>
</dbReference>
<dbReference type="KEGG" id="tva:4758254"/>
<dbReference type="EMBL" id="DS113601">
    <property type="protein sequence ID" value="EAY00435.1"/>
    <property type="molecule type" value="Genomic_DNA"/>
</dbReference>
<keyword evidence="3" id="KW-0067">ATP-binding</keyword>
<dbReference type="VEuPathDB" id="TrichDB:TVAG_084720"/>
<dbReference type="Gene3D" id="3.30.470.20">
    <property type="entry name" value="ATP-grasp fold, B domain"/>
    <property type="match status" value="1"/>
</dbReference>